<dbReference type="HOGENOM" id="CLU_2988094_0_0_11"/>
<dbReference type="EMBL" id="CANL01000027">
    <property type="protein sequence ID" value="CCM64018.1"/>
    <property type="molecule type" value="Genomic_DNA"/>
</dbReference>
<evidence type="ECO:0000313" key="1">
    <source>
        <dbReference type="EMBL" id="CCM64018.1"/>
    </source>
</evidence>
<dbReference type="AlphaFoldDB" id="R4YZX1"/>
<keyword evidence="2" id="KW-1185">Reference proteome</keyword>
<name>R4YZX1_9ACTN</name>
<dbReference type="Proteomes" id="UP000018291">
    <property type="component" value="Unassembled WGS sequence"/>
</dbReference>
<protein>
    <submittedName>
        <fullName evidence="1">Uncharacterized protein</fullName>
    </submittedName>
</protein>
<organism evidence="1 2">
    <name type="scientific">Candidatus Neomicrothrix parvicella RN1</name>
    <dbReference type="NCBI Taxonomy" id="1229780"/>
    <lineage>
        <taxon>Bacteria</taxon>
        <taxon>Bacillati</taxon>
        <taxon>Actinomycetota</taxon>
        <taxon>Acidimicrobiia</taxon>
        <taxon>Acidimicrobiales</taxon>
        <taxon>Microthrixaceae</taxon>
        <taxon>Candidatus Neomicrothrix</taxon>
    </lineage>
</organism>
<reference evidence="1 2" key="1">
    <citation type="journal article" date="2013" name="ISME J.">
        <title>Metabolic model for the filamentous 'Candidatus Microthrix parvicella' based on genomic and metagenomic analyses.</title>
        <authorList>
            <person name="Jon McIlroy S."/>
            <person name="Kristiansen R."/>
            <person name="Albertsen M."/>
            <person name="Michael Karst S."/>
            <person name="Rossetti S."/>
            <person name="Lund Nielsen J."/>
            <person name="Tandoi V."/>
            <person name="James Seviour R."/>
            <person name="Nielsen P.H."/>
        </authorList>
    </citation>
    <scope>NUCLEOTIDE SEQUENCE [LARGE SCALE GENOMIC DNA]</scope>
    <source>
        <strain evidence="1 2">RN1</strain>
    </source>
</reference>
<accession>R4YZX1</accession>
<proteinExistence type="predicted"/>
<sequence>MLEMILESGVCGRLNCDLVPNGFAALGLYSERWRPLWRTPEISDAELTPEIVSPTGY</sequence>
<gene>
    <name evidence="1" type="ORF">BN381_330003</name>
</gene>
<comment type="caution">
    <text evidence="1">The sequence shown here is derived from an EMBL/GenBank/DDBJ whole genome shotgun (WGS) entry which is preliminary data.</text>
</comment>
<evidence type="ECO:0000313" key="2">
    <source>
        <dbReference type="Proteomes" id="UP000018291"/>
    </source>
</evidence>